<dbReference type="PANTHER" id="PTHR10545">
    <property type="entry name" value="DIAMINE N-ACETYLTRANSFERASE"/>
    <property type="match status" value="1"/>
</dbReference>
<dbReference type="Proteomes" id="UP000248887">
    <property type="component" value="Unassembled WGS sequence"/>
</dbReference>
<proteinExistence type="predicted"/>
<dbReference type="PROSITE" id="PS51186">
    <property type="entry name" value="GNAT"/>
    <property type="match status" value="1"/>
</dbReference>
<reference evidence="4 5" key="1">
    <citation type="submission" date="2017-08" db="EMBL/GenBank/DDBJ databases">
        <title>Infants hospitalized years apart are colonized by the same room-sourced microbial strains.</title>
        <authorList>
            <person name="Brooks B."/>
            <person name="Olm M.R."/>
            <person name="Firek B.A."/>
            <person name="Baker R."/>
            <person name="Thomas B.C."/>
            <person name="Morowitz M.J."/>
            <person name="Banfield J.F."/>
        </authorList>
    </citation>
    <scope>NUCLEOTIDE SEQUENCE [LARGE SCALE GENOMIC DNA]</scope>
    <source>
        <strain evidence="4">S2_005_001_R2_27</strain>
    </source>
</reference>
<dbReference type="Gene3D" id="3.40.630.30">
    <property type="match status" value="1"/>
</dbReference>
<gene>
    <name evidence="4" type="ORF">DI549_12745</name>
</gene>
<organism evidence="4 5">
    <name type="scientific">Ancylobacter novellus</name>
    <name type="common">Thiobacillus novellus</name>
    <dbReference type="NCBI Taxonomy" id="921"/>
    <lineage>
        <taxon>Bacteria</taxon>
        <taxon>Pseudomonadati</taxon>
        <taxon>Pseudomonadota</taxon>
        <taxon>Alphaproteobacteria</taxon>
        <taxon>Hyphomicrobiales</taxon>
        <taxon>Xanthobacteraceae</taxon>
        <taxon>Ancylobacter</taxon>
    </lineage>
</organism>
<evidence type="ECO:0000256" key="1">
    <source>
        <dbReference type="ARBA" id="ARBA00022679"/>
    </source>
</evidence>
<feature type="domain" description="N-acetyltransferase" evidence="3">
    <location>
        <begin position="1"/>
        <end position="138"/>
    </location>
</feature>
<dbReference type="SUPFAM" id="SSF55729">
    <property type="entry name" value="Acyl-CoA N-acyltransferases (Nat)"/>
    <property type="match status" value="1"/>
</dbReference>
<dbReference type="AlphaFoldDB" id="A0A2W5QZ06"/>
<name>A0A2W5QZ06_ANCNO</name>
<dbReference type="GO" id="GO:0008080">
    <property type="term" value="F:N-acetyltransferase activity"/>
    <property type="evidence" value="ECO:0007669"/>
    <property type="project" value="TreeGrafter"/>
</dbReference>
<dbReference type="InterPro" id="IPR016181">
    <property type="entry name" value="Acyl_CoA_acyltransferase"/>
</dbReference>
<keyword evidence="2" id="KW-0012">Acyltransferase</keyword>
<sequence>MRLWNAYQRFYEVDIPAETTALTWQRLLDPTEPVHGAVAVDPANGDTLGFVHFIEHRSTWVATRSVYLEDLFVSPEARGLGLGRKLIAYVAEQARSIGAPAVHWLTHSSNETAQTLYDSVTGGRSGFIQYQLNLDEKK</sequence>
<comment type="caution">
    <text evidence="4">The sequence shown here is derived from an EMBL/GenBank/DDBJ whole genome shotgun (WGS) entry which is preliminary data.</text>
</comment>
<dbReference type="PANTHER" id="PTHR10545:SF42">
    <property type="entry name" value="ACETYLTRANSFERASE"/>
    <property type="match status" value="1"/>
</dbReference>
<dbReference type="InterPro" id="IPR000182">
    <property type="entry name" value="GNAT_dom"/>
</dbReference>
<dbReference type="CDD" id="cd04301">
    <property type="entry name" value="NAT_SF"/>
    <property type="match status" value="1"/>
</dbReference>
<keyword evidence="1 4" id="KW-0808">Transferase</keyword>
<evidence type="ECO:0000259" key="3">
    <source>
        <dbReference type="PROSITE" id="PS51186"/>
    </source>
</evidence>
<dbReference type="EMBL" id="QFQD01000037">
    <property type="protein sequence ID" value="PZQ81934.1"/>
    <property type="molecule type" value="Genomic_DNA"/>
</dbReference>
<dbReference type="Pfam" id="PF00583">
    <property type="entry name" value="Acetyltransf_1"/>
    <property type="match status" value="1"/>
</dbReference>
<dbReference type="InterPro" id="IPR051016">
    <property type="entry name" value="Diverse_Substrate_AcTransf"/>
</dbReference>
<protein>
    <submittedName>
        <fullName evidence="4">GNAT family N-acetyltransferase</fullName>
    </submittedName>
</protein>
<evidence type="ECO:0000313" key="4">
    <source>
        <dbReference type="EMBL" id="PZQ81934.1"/>
    </source>
</evidence>
<evidence type="ECO:0000313" key="5">
    <source>
        <dbReference type="Proteomes" id="UP000248887"/>
    </source>
</evidence>
<accession>A0A2W5QZ06</accession>
<evidence type="ECO:0000256" key="2">
    <source>
        <dbReference type="ARBA" id="ARBA00023315"/>
    </source>
</evidence>